<protein>
    <submittedName>
        <fullName evidence="3">FecR family protein</fullName>
    </submittedName>
</protein>
<proteinExistence type="predicted"/>
<dbReference type="Gene3D" id="2.60.120.1440">
    <property type="match status" value="1"/>
</dbReference>
<keyword evidence="4" id="KW-1185">Reference proteome</keyword>
<dbReference type="Gene3D" id="3.55.50.30">
    <property type="match status" value="1"/>
</dbReference>
<name>A0A4R0NJZ6_9SPHI</name>
<dbReference type="Pfam" id="PF04773">
    <property type="entry name" value="FecR"/>
    <property type="match status" value="1"/>
</dbReference>
<dbReference type="PANTHER" id="PTHR30273:SF2">
    <property type="entry name" value="PROTEIN FECR"/>
    <property type="match status" value="1"/>
</dbReference>
<reference evidence="3 4" key="1">
    <citation type="submission" date="2019-02" db="EMBL/GenBank/DDBJ databases">
        <title>Pedobacter sp. RP-1-14 sp. nov., isolated from Arctic soil.</title>
        <authorList>
            <person name="Dahal R.H."/>
        </authorList>
    </citation>
    <scope>NUCLEOTIDE SEQUENCE [LARGE SCALE GENOMIC DNA]</scope>
    <source>
        <strain evidence="3 4">RP-1-14</strain>
    </source>
</reference>
<evidence type="ECO:0000259" key="2">
    <source>
        <dbReference type="Pfam" id="PF16344"/>
    </source>
</evidence>
<organism evidence="3 4">
    <name type="scientific">Pedobacter psychroterrae</name>
    <dbReference type="NCBI Taxonomy" id="2530453"/>
    <lineage>
        <taxon>Bacteria</taxon>
        <taxon>Pseudomonadati</taxon>
        <taxon>Bacteroidota</taxon>
        <taxon>Sphingobacteriia</taxon>
        <taxon>Sphingobacteriales</taxon>
        <taxon>Sphingobacteriaceae</taxon>
        <taxon>Pedobacter</taxon>
    </lineage>
</organism>
<dbReference type="EMBL" id="SJSL01000004">
    <property type="protein sequence ID" value="TCD00158.1"/>
    <property type="molecule type" value="Genomic_DNA"/>
</dbReference>
<comment type="caution">
    <text evidence="3">The sequence shown here is derived from an EMBL/GenBank/DDBJ whole genome shotgun (WGS) entry which is preliminary data.</text>
</comment>
<feature type="domain" description="FecR protein" evidence="1">
    <location>
        <begin position="162"/>
        <end position="256"/>
    </location>
</feature>
<dbReference type="Proteomes" id="UP000293347">
    <property type="component" value="Unassembled WGS sequence"/>
</dbReference>
<evidence type="ECO:0000259" key="1">
    <source>
        <dbReference type="Pfam" id="PF04773"/>
    </source>
</evidence>
<dbReference type="GO" id="GO:0016989">
    <property type="term" value="F:sigma factor antagonist activity"/>
    <property type="evidence" value="ECO:0007669"/>
    <property type="project" value="TreeGrafter"/>
</dbReference>
<dbReference type="OrthoDB" id="649666at2"/>
<evidence type="ECO:0000313" key="4">
    <source>
        <dbReference type="Proteomes" id="UP000293347"/>
    </source>
</evidence>
<dbReference type="InterPro" id="IPR012373">
    <property type="entry name" value="Ferrdict_sens_TM"/>
</dbReference>
<dbReference type="PANTHER" id="PTHR30273">
    <property type="entry name" value="PERIPLASMIC SIGNAL SENSOR AND SIGMA FACTOR ACTIVATOR FECR-RELATED"/>
    <property type="match status" value="1"/>
</dbReference>
<dbReference type="RefSeq" id="WP_131597013.1">
    <property type="nucleotide sequence ID" value="NZ_SJSL01000004.1"/>
</dbReference>
<feature type="domain" description="Protein FecR C-terminal" evidence="2">
    <location>
        <begin position="307"/>
        <end position="374"/>
    </location>
</feature>
<dbReference type="Pfam" id="PF16344">
    <property type="entry name" value="FecR_C"/>
    <property type="match status" value="1"/>
</dbReference>
<dbReference type="InterPro" id="IPR006860">
    <property type="entry name" value="FecR"/>
</dbReference>
<dbReference type="AlphaFoldDB" id="A0A4R0NJZ6"/>
<sequence>MNDILLTDLLRKQREHIATLAELNLLESWYLHESSRAAEAVEEGQLEKAGQEIWNRILEDTGIDEPEPARKMWYTRAAAAVILVTLSTGLFFYLNTKPVKEDVIVPGEDQATLTLGDGRVILLNNTGEGQLADQEGAVISKTADGRLIYGNSHAGAVPRYHTIKTPKGGQYKVVLPDGSTAWLNAASSLKYPSSFAPLRERRVVLTGEAYFEIKKAGKPFKVISRGQEATVLGTKFNINGYADEPTVRTTLVEGSLRVVALKAPIKGIKRASVILKAGEQSEVADYMIQVNREIAAENDLAWRAGEFRFNNLGIKGFMRTISRWYDVDVYYKGEVPDISYGGSISRSTKFKTLLEMMEYIGYVKFEVNGRKVIVSRPPIPTPKPVNK</sequence>
<accession>A0A4R0NJZ6</accession>
<gene>
    <name evidence="3" type="ORF">EZ437_15700</name>
</gene>
<dbReference type="InterPro" id="IPR032508">
    <property type="entry name" value="FecR_C"/>
</dbReference>
<evidence type="ECO:0000313" key="3">
    <source>
        <dbReference type="EMBL" id="TCD00158.1"/>
    </source>
</evidence>